<dbReference type="EMBL" id="LZLS01000081">
    <property type="protein sequence ID" value="OBK28261.1"/>
    <property type="molecule type" value="Genomic_DNA"/>
</dbReference>
<name>A0A1A3P256_MYCAS</name>
<dbReference type="Pfam" id="PF00934">
    <property type="entry name" value="PE"/>
    <property type="match status" value="1"/>
</dbReference>
<evidence type="ECO:0000313" key="3">
    <source>
        <dbReference type="Proteomes" id="UP000093928"/>
    </source>
</evidence>
<feature type="domain" description="PE" evidence="1">
    <location>
        <begin position="2"/>
        <end position="61"/>
    </location>
</feature>
<dbReference type="SUPFAM" id="SSF140459">
    <property type="entry name" value="PE/PPE dimer-like"/>
    <property type="match status" value="1"/>
</dbReference>
<dbReference type="AlphaFoldDB" id="A0A1A3P256"/>
<dbReference type="InterPro" id="IPR038332">
    <property type="entry name" value="PPE_sf"/>
</dbReference>
<reference evidence="2 3" key="1">
    <citation type="submission" date="2016-06" db="EMBL/GenBank/DDBJ databases">
        <authorList>
            <person name="Kjaerup R.B."/>
            <person name="Dalgaard T.S."/>
            <person name="Juul-Madsen H.R."/>
        </authorList>
    </citation>
    <scope>NUCLEOTIDE SEQUENCE [LARGE SCALE GENOMIC DNA]</scope>
    <source>
        <strain evidence="2 3">1165133.8</strain>
    </source>
</reference>
<protein>
    <recommendedName>
        <fullName evidence="1">PE domain-containing protein</fullName>
    </recommendedName>
</protein>
<evidence type="ECO:0000259" key="1">
    <source>
        <dbReference type="Pfam" id="PF00934"/>
    </source>
</evidence>
<comment type="caution">
    <text evidence="2">The sequence shown here is derived from an EMBL/GenBank/DDBJ whole genome shotgun (WGS) entry which is preliminary data.</text>
</comment>
<dbReference type="Gene3D" id="1.10.287.850">
    <property type="entry name" value="HP0062-like domain"/>
    <property type="match status" value="1"/>
</dbReference>
<proteinExistence type="predicted"/>
<organism evidence="2 3">
    <name type="scientific">Mycobacterium asiaticum</name>
    <dbReference type="NCBI Taxonomy" id="1790"/>
    <lineage>
        <taxon>Bacteria</taxon>
        <taxon>Bacillati</taxon>
        <taxon>Actinomycetota</taxon>
        <taxon>Actinomycetes</taxon>
        <taxon>Mycobacteriales</taxon>
        <taxon>Mycobacteriaceae</taxon>
        <taxon>Mycobacterium</taxon>
    </lineage>
</organism>
<accession>A0A1A3P256</accession>
<gene>
    <name evidence="2" type="ORF">A5634_20720</name>
</gene>
<dbReference type="Proteomes" id="UP000093928">
    <property type="component" value="Unassembled WGS sequence"/>
</dbReference>
<dbReference type="InterPro" id="IPR000084">
    <property type="entry name" value="PE-PGRS_N"/>
</dbReference>
<evidence type="ECO:0000313" key="2">
    <source>
        <dbReference type="EMBL" id="OBK28261.1"/>
    </source>
</evidence>
<sequence>MPTTNVLAAGADDISAVMAAMFGAHAQQYQAMGAQAANLHAQFVQAMKAASSAYIDAEAANASPLNLVEQATQRVAAFSTAGPHNRLVPTTSRSAYRAFGAGGPGGVGKLGAA</sequence>